<sequence>MTQVGPSQQDDGGPAAPWALRDYSFLGDGERGALLGPRGEIVWLCAPRWDSEAVFSRLIGGAGQYTVRPADNWHVSGGFYEDGTLIRVTRWVTSDAVIVTRDALAMPATPERLVLLRQVSVEDAPASGTGVRLLLDPRPDFGLGPLSGWRPEEGTGDGSRTWTATGGGLRLRWAGAPDARPSSDGALRGTLTLRRGDRHDLVLEIASGRAVGDGGLEPRGLWEETERRWRQVVPGCEELPASRDARLAYAVLHGLTSSAGGMAAAATTSLPEHAGEGRNYDYRYAWLRDQCYAGIAVAAHGAHPLLERTVGFVTARVLEDGDALRPCYTVTGGPVPAERSLHLRGYPGGSDRVGNQAGGQFQLDTYGEVLQLYAAAARHGHFEDPDVRRAADVAVSVVERNWQRPEAGLWELEERWWTHSRLSVVTGLRALAGRLPARKAGRVRELAATVLAETRRRCLRPDGVWARAADDPKPDAALLMPLARGCLDGDDPSAGRTVEAVRAELCEDGYVYRFRHDGRPLAEAEGAFLLCGFIMSLATDRLGDRQAAYRWFERNRAACGPAGLFAEEYDVEQRQLRGNLPQAFVHAVLLESAVRLAG</sequence>
<dbReference type="GO" id="GO:0005993">
    <property type="term" value="P:trehalose catabolic process"/>
    <property type="evidence" value="ECO:0007669"/>
    <property type="project" value="TreeGrafter"/>
</dbReference>
<reference evidence="1 2" key="1">
    <citation type="submission" date="2018-10" db="EMBL/GenBank/DDBJ databases">
        <title>Isolation of pseudouridimycin from Streptomyces albus DSM 40763.</title>
        <authorList>
            <person name="Rosenqvist P."/>
            <person name="Metsae-Ketelae M."/>
            <person name="Virta P."/>
        </authorList>
    </citation>
    <scope>NUCLEOTIDE SEQUENCE [LARGE SCALE GENOMIC DNA]</scope>
    <source>
        <strain evidence="1 2">DSM 40763</strain>
    </source>
</reference>
<dbReference type="GeneID" id="75180063"/>
<dbReference type="InterPro" id="IPR012341">
    <property type="entry name" value="6hp_glycosidase-like_sf"/>
</dbReference>
<dbReference type="EMBL" id="RCIY01000040">
    <property type="protein sequence ID" value="TGG86001.1"/>
    <property type="molecule type" value="Genomic_DNA"/>
</dbReference>
<dbReference type="Pfam" id="PF19291">
    <property type="entry name" value="TREH_N"/>
    <property type="match status" value="1"/>
</dbReference>
<proteinExistence type="predicted"/>
<keyword evidence="1" id="KW-0378">Hydrolase</keyword>
<name>A0A6C1CAI2_9ACTN</name>
<dbReference type="Proteomes" id="UP000298111">
    <property type="component" value="Unassembled WGS sequence"/>
</dbReference>
<gene>
    <name evidence="1" type="ORF">D8771_06155</name>
</gene>
<dbReference type="InterPro" id="IPR008928">
    <property type="entry name" value="6-hairpin_glycosidase_sf"/>
</dbReference>
<dbReference type="AlphaFoldDB" id="A0A6C1CAI2"/>
<dbReference type="Pfam" id="PF00723">
    <property type="entry name" value="Glyco_hydro_15"/>
    <property type="match status" value="1"/>
</dbReference>
<dbReference type="PANTHER" id="PTHR31616:SF10">
    <property type="entry name" value="TREHALASE"/>
    <property type="match status" value="1"/>
</dbReference>
<comment type="caution">
    <text evidence="1">The sequence shown here is derived from an EMBL/GenBank/DDBJ whole genome shotgun (WGS) entry which is preliminary data.</text>
</comment>
<evidence type="ECO:0000313" key="1">
    <source>
        <dbReference type="EMBL" id="TGG86001.1"/>
    </source>
</evidence>
<dbReference type="InterPro" id="IPR045582">
    <property type="entry name" value="Trehalase-like_N"/>
</dbReference>
<dbReference type="RefSeq" id="WP_016471116.1">
    <property type="nucleotide sequence ID" value="NZ_BBQG01000022.1"/>
</dbReference>
<dbReference type="PANTHER" id="PTHR31616">
    <property type="entry name" value="TREHALASE"/>
    <property type="match status" value="1"/>
</dbReference>
<dbReference type="Gene3D" id="1.50.10.10">
    <property type="match status" value="1"/>
</dbReference>
<evidence type="ECO:0000313" key="2">
    <source>
        <dbReference type="Proteomes" id="UP000298111"/>
    </source>
</evidence>
<protein>
    <submittedName>
        <fullName evidence="1">Glycoside hydrolase family 15 protein</fullName>
    </submittedName>
</protein>
<dbReference type="SUPFAM" id="SSF48208">
    <property type="entry name" value="Six-hairpin glycosidases"/>
    <property type="match status" value="1"/>
</dbReference>
<dbReference type="GO" id="GO:0015927">
    <property type="term" value="F:trehalase activity"/>
    <property type="evidence" value="ECO:0007669"/>
    <property type="project" value="TreeGrafter"/>
</dbReference>
<accession>A0A6C1CAI2</accession>
<organism evidence="1 2">
    <name type="scientific">Streptomyces albus</name>
    <dbReference type="NCBI Taxonomy" id="1888"/>
    <lineage>
        <taxon>Bacteria</taxon>
        <taxon>Bacillati</taxon>
        <taxon>Actinomycetota</taxon>
        <taxon>Actinomycetes</taxon>
        <taxon>Kitasatosporales</taxon>
        <taxon>Streptomycetaceae</taxon>
        <taxon>Streptomyces</taxon>
    </lineage>
</organism>
<dbReference type="InterPro" id="IPR011613">
    <property type="entry name" value="GH15-like"/>
</dbReference>